<reference evidence="2 3" key="1">
    <citation type="submission" date="2013-09" db="EMBL/GenBank/DDBJ databases">
        <title>Comparative genomics of Sd1617 to representative strains in evaluating its pathogenesis.</title>
        <authorList>
            <person name="Aksomboon Vongsawan A."/>
            <person name="Kapatral V."/>
            <person name="Vaisvil B."/>
            <person name="Serichantalergs O."/>
            <person name="Hale T.L."/>
            <person name="Mason C.J."/>
        </authorList>
    </citation>
    <scope>NUCLEOTIDE SEQUENCE [LARGE SCALE GENOMIC DNA]</scope>
    <source>
        <strain evidence="2 3">1617</strain>
    </source>
</reference>
<dbReference type="HOGENOM" id="CLU_1234322_0_0_6"/>
<dbReference type="KEGG" id="sdz:Asd1617_05540"/>
<dbReference type="EMBL" id="CP006736">
    <property type="protein sequence ID" value="AHA68367.1"/>
    <property type="molecule type" value="Genomic_DNA"/>
</dbReference>
<gene>
    <name evidence="2" type="ORF">Asd1617_05540</name>
</gene>
<proteinExistence type="predicted"/>
<name>A0A0A7A2E6_SHIDY</name>
<dbReference type="Proteomes" id="UP000031647">
    <property type="component" value="Chromosome"/>
</dbReference>
<evidence type="ECO:0000313" key="2">
    <source>
        <dbReference type="EMBL" id="AHA68367.1"/>
    </source>
</evidence>
<protein>
    <submittedName>
        <fullName evidence="2">Uncharacterized protein</fullName>
    </submittedName>
</protein>
<dbReference type="AlphaFoldDB" id="A0A0A7A2E6"/>
<evidence type="ECO:0000256" key="1">
    <source>
        <dbReference type="SAM" id="MobiDB-lite"/>
    </source>
</evidence>
<organism evidence="2 3">
    <name type="scientific">Shigella dysenteriae 1617</name>
    <dbReference type="NCBI Taxonomy" id="754093"/>
    <lineage>
        <taxon>Bacteria</taxon>
        <taxon>Pseudomonadati</taxon>
        <taxon>Pseudomonadota</taxon>
        <taxon>Gammaproteobacteria</taxon>
        <taxon>Enterobacterales</taxon>
        <taxon>Enterobacteriaceae</taxon>
        <taxon>Shigella</taxon>
    </lineage>
</organism>
<sequence>MADQLICQRRRRCQRRRFCQNSNVLQQTFNLFTDNVRVTQTFQNGKLDVANSVEFSNRSLGSSPSAKATSRLVIPAEAERTTKRTLASESTISALRFMASKSATLVPPNLETTISDITTSCQGIHFQPWHKGRAEDGWAQSDTSLLFSPRSAPPLAKRPTANASGDNPGDSAPVADDERGQPFNHLGDAPPQVLSQDWLLQHRYLGNAPLLACASAGSTFINKG</sequence>
<feature type="region of interest" description="Disordered" evidence="1">
    <location>
        <begin position="144"/>
        <end position="190"/>
    </location>
</feature>
<accession>A0A0A7A2E6</accession>
<evidence type="ECO:0000313" key="3">
    <source>
        <dbReference type="Proteomes" id="UP000031647"/>
    </source>
</evidence>